<dbReference type="EMBL" id="JACHIN010000003">
    <property type="protein sequence ID" value="MBB5076999.1"/>
    <property type="molecule type" value="Genomic_DNA"/>
</dbReference>
<dbReference type="AlphaFoldDB" id="A0A7W8A104"/>
<reference evidence="2 3" key="1">
    <citation type="submission" date="2020-08" db="EMBL/GenBank/DDBJ databases">
        <title>Genomic Encyclopedia of Type Strains, Phase IV (KMG-IV): sequencing the most valuable type-strain genomes for metagenomic binning, comparative biology and taxonomic classification.</title>
        <authorList>
            <person name="Goeker M."/>
        </authorList>
    </citation>
    <scope>NUCLEOTIDE SEQUENCE [LARGE SCALE GENOMIC DNA]</scope>
    <source>
        <strain evidence="2 3">DSM 45385</strain>
    </source>
</reference>
<comment type="caution">
    <text evidence="2">The sequence shown here is derived from an EMBL/GenBank/DDBJ whole genome shotgun (WGS) entry which is preliminary data.</text>
</comment>
<protein>
    <recommendedName>
        <fullName evidence="4">Exo-alpha-sialidase</fullName>
    </recommendedName>
</protein>
<accession>A0A7W8A104</accession>
<feature type="signal peptide" evidence="1">
    <location>
        <begin position="1"/>
        <end position="25"/>
    </location>
</feature>
<sequence length="440" mass="49024">MHPTRIGAATAATALALGVFTNAQAEPLHDRGGTLVAQTTATHARVHSDRRPMGAGLYDRKADRTYVSWMGKDSDAYFQDYDHKGGRWSTPVKIGSSFKDKHNYPVMVQADDGKLLVFHGAHNSPLRLATRAADGTWSDRSLGDVAPYYASYPMALKARNGDVYVFFRDTLKEDDKTAFVDDRPMQYLMSTDDGVTWKSSGELTGHPYVLGSEREDNMDEVYVAEMTEYGGRFHMLWTMAGGGKPDVHGHGTQIHDVFYAVFDPATRHFSTVAGEDLGTQLDQAEMLDKAIVWRSNRELLHGTGFTHSVQVMADGRPVIVFYDNQTGGQRAWLTAGRWNGRSWDFTRLTEEYGLLDSEKTGPHTLRVYTTRGSESGITAFTLDRGRNWRQGQYIWTDTKLQKGNVIEGGKDPVRMLAETNTGTQDQTVQTGNVYAVGEIR</sequence>
<dbReference type="RefSeq" id="WP_184960609.1">
    <property type="nucleotide sequence ID" value="NZ_JACHIN010000003.1"/>
</dbReference>
<name>A0A7W8A104_9ACTN</name>
<gene>
    <name evidence="2" type="ORF">HNR40_002472</name>
</gene>
<evidence type="ECO:0000313" key="3">
    <source>
        <dbReference type="Proteomes" id="UP000568380"/>
    </source>
</evidence>
<dbReference type="Gene3D" id="2.120.10.10">
    <property type="match status" value="1"/>
</dbReference>
<evidence type="ECO:0000313" key="2">
    <source>
        <dbReference type="EMBL" id="MBB5076999.1"/>
    </source>
</evidence>
<evidence type="ECO:0008006" key="4">
    <source>
        <dbReference type="Google" id="ProtNLM"/>
    </source>
</evidence>
<dbReference type="Proteomes" id="UP000568380">
    <property type="component" value="Unassembled WGS sequence"/>
</dbReference>
<keyword evidence="3" id="KW-1185">Reference proteome</keyword>
<evidence type="ECO:0000256" key="1">
    <source>
        <dbReference type="SAM" id="SignalP"/>
    </source>
</evidence>
<proteinExistence type="predicted"/>
<dbReference type="SUPFAM" id="SSF89372">
    <property type="entry name" value="Fucose-specific lectin"/>
    <property type="match status" value="1"/>
</dbReference>
<dbReference type="Pfam" id="PF15892">
    <property type="entry name" value="BNR_4"/>
    <property type="match status" value="1"/>
</dbReference>
<feature type="chain" id="PRO_5030518458" description="Exo-alpha-sialidase" evidence="1">
    <location>
        <begin position="26"/>
        <end position="440"/>
    </location>
</feature>
<keyword evidence="1" id="KW-0732">Signal</keyword>
<organism evidence="2 3">
    <name type="scientific">Nonomuraea endophytica</name>
    <dbReference type="NCBI Taxonomy" id="714136"/>
    <lineage>
        <taxon>Bacteria</taxon>
        <taxon>Bacillati</taxon>
        <taxon>Actinomycetota</taxon>
        <taxon>Actinomycetes</taxon>
        <taxon>Streptosporangiales</taxon>
        <taxon>Streptosporangiaceae</taxon>
        <taxon>Nonomuraea</taxon>
    </lineage>
</organism>